<reference evidence="2" key="1">
    <citation type="journal article" date="2014" name="Int. J. Syst. Evol. Microbiol.">
        <title>Complete genome sequence of Corynebacterium casei LMG S-19264T (=DSM 44701T), isolated from a smear-ripened cheese.</title>
        <authorList>
            <consortium name="US DOE Joint Genome Institute (JGI-PGF)"/>
            <person name="Walter F."/>
            <person name="Albersmeier A."/>
            <person name="Kalinowski J."/>
            <person name="Ruckert C."/>
        </authorList>
    </citation>
    <scope>NUCLEOTIDE SEQUENCE</scope>
    <source>
        <strain evidence="2">JCM 15325</strain>
    </source>
</reference>
<dbReference type="Pfam" id="PF00561">
    <property type="entry name" value="Abhydrolase_1"/>
    <property type="match status" value="1"/>
</dbReference>
<comment type="caution">
    <text evidence="2">The sequence shown here is derived from an EMBL/GenBank/DDBJ whole genome shotgun (WGS) entry which is preliminary data.</text>
</comment>
<dbReference type="InterPro" id="IPR000073">
    <property type="entry name" value="AB_hydrolase_1"/>
</dbReference>
<dbReference type="AlphaFoldDB" id="A0A917S122"/>
<dbReference type="PANTHER" id="PTHR43798">
    <property type="entry name" value="MONOACYLGLYCEROL LIPASE"/>
    <property type="match status" value="1"/>
</dbReference>
<sequence length="500" mass="57353">MPILHIDDYSLHYDYRYIDKENPTLLLLHDLSVDSTVWRVLVPCLDPAFNILTYDYFGHGKTTDSAEPISFEKLFRELLSLFQALRLNAVHMAGTGFGGVLAFLFTESYPHLVRTLSFLSMPFYIPKEIYKNELQNIIQLLTVDRHLLVKKIVAENVYPITPEKTALITNALRRVSARNFKQIISIMIDKTFPDRFSLVQEMSRLKQPVLIMNGEFDPLFPANLSVILAAQIPNGRGLIIPEASHLIELDKPQMVATRLNLFIRGQKSPFPFSEAHQKAAGELKRILDKGFSELLTRRPFLRMTVMRGTAEVLWNGRPIDGKWNQRHAKELLFYIIMNRGSATRTALIDTFMPELPVPQAKTRLRVQLNHLNKIFQNSLDHALIISREAIALNVKFECDLLDFMEDLERLVLKEVSVTERAEQFIQKLGIYSPSCLAAFQDEWTGSLIEKLELRLSQIMIRLLDELESEGKTLLEKEILKAGTAVEPYDGFCKEKLDHLS</sequence>
<evidence type="ECO:0000259" key="1">
    <source>
        <dbReference type="Pfam" id="PF00561"/>
    </source>
</evidence>
<dbReference type="Gene3D" id="3.40.50.1820">
    <property type="entry name" value="alpha/beta hydrolase"/>
    <property type="match status" value="1"/>
</dbReference>
<feature type="domain" description="AB hydrolase-1" evidence="1">
    <location>
        <begin position="23"/>
        <end position="123"/>
    </location>
</feature>
<dbReference type="SUPFAM" id="SSF53474">
    <property type="entry name" value="alpha/beta-Hydrolases"/>
    <property type="match status" value="1"/>
</dbReference>
<accession>A0A917S122</accession>
<dbReference type="InterPro" id="IPR050266">
    <property type="entry name" value="AB_hydrolase_sf"/>
</dbReference>
<proteinExistence type="predicted"/>
<evidence type="ECO:0000313" key="2">
    <source>
        <dbReference type="EMBL" id="GGL49936.1"/>
    </source>
</evidence>
<reference evidence="2" key="2">
    <citation type="submission" date="2020-09" db="EMBL/GenBank/DDBJ databases">
        <authorList>
            <person name="Sun Q."/>
            <person name="Ohkuma M."/>
        </authorList>
    </citation>
    <scope>NUCLEOTIDE SEQUENCE</scope>
    <source>
        <strain evidence="2">JCM 15325</strain>
    </source>
</reference>
<dbReference type="EMBL" id="BMOK01000004">
    <property type="protein sequence ID" value="GGL49936.1"/>
    <property type="molecule type" value="Genomic_DNA"/>
</dbReference>
<dbReference type="Proteomes" id="UP000654670">
    <property type="component" value="Unassembled WGS sequence"/>
</dbReference>
<gene>
    <name evidence="2" type="ORF">GCM10007968_12630</name>
</gene>
<name>A0A917S122_9BACL</name>
<dbReference type="RefSeq" id="WP_188802241.1">
    <property type="nucleotide sequence ID" value="NZ_BMOK01000004.1"/>
</dbReference>
<organism evidence="2 3">
    <name type="scientific">Sporolactobacillus putidus</name>
    <dbReference type="NCBI Taxonomy" id="492735"/>
    <lineage>
        <taxon>Bacteria</taxon>
        <taxon>Bacillati</taxon>
        <taxon>Bacillota</taxon>
        <taxon>Bacilli</taxon>
        <taxon>Bacillales</taxon>
        <taxon>Sporolactobacillaceae</taxon>
        <taxon>Sporolactobacillus</taxon>
    </lineage>
</organism>
<dbReference type="InterPro" id="IPR029058">
    <property type="entry name" value="AB_hydrolase_fold"/>
</dbReference>
<evidence type="ECO:0000313" key="3">
    <source>
        <dbReference type="Proteomes" id="UP000654670"/>
    </source>
</evidence>
<protein>
    <recommendedName>
        <fullName evidence="1">AB hydrolase-1 domain-containing protein</fullName>
    </recommendedName>
</protein>
<keyword evidence="3" id="KW-1185">Reference proteome</keyword>